<keyword evidence="4 6" id="KW-0520">NAD</keyword>
<dbReference type="PANTHER" id="PTHR43741">
    <property type="entry name" value="FMN-DEPENDENT NADH-AZOREDUCTASE 1"/>
    <property type="match status" value="1"/>
</dbReference>
<comment type="caution">
    <text evidence="6">Lacks conserved residue(s) required for the propagation of feature annotation.</text>
</comment>
<dbReference type="InterPro" id="IPR029039">
    <property type="entry name" value="Flavoprotein-like_sf"/>
</dbReference>
<dbReference type="HAMAP" id="MF_01216">
    <property type="entry name" value="Azoreductase_type1"/>
    <property type="match status" value="1"/>
</dbReference>
<dbReference type="EC" id="1.7.1.17" evidence="6"/>
<keyword evidence="2 6" id="KW-0288">FMN</keyword>
<feature type="binding site" evidence="6">
    <location>
        <position position="11"/>
    </location>
    <ligand>
        <name>FMN</name>
        <dbReference type="ChEBI" id="CHEBI:58210"/>
    </ligand>
</feature>
<evidence type="ECO:0000313" key="8">
    <source>
        <dbReference type="EMBL" id="WZC48789.1"/>
    </source>
</evidence>
<evidence type="ECO:0000256" key="5">
    <source>
        <dbReference type="ARBA" id="ARBA00048542"/>
    </source>
</evidence>
<evidence type="ECO:0000256" key="2">
    <source>
        <dbReference type="ARBA" id="ARBA00022643"/>
    </source>
</evidence>
<sequence length="190" mass="19880">MTGTVLHIDASGTLSGSTTRAATAKLVANLAPERVIRRDLAATPLPQIDGTWIASRLVPADARTDADHVSLALSDTLIAELQAADTIVIGLPVYNFGMPAALKAWVDLVARPKVTFHYTSDGPVGLLTGKRAIIATASGGTEIGGPLDFATPHLRQVLGFLGIAEIDIKHANEVEPIRMSVTGQSRAVLS</sequence>
<comment type="catalytic activity">
    <reaction evidence="6">
        <text>2 a quinone + NADH + H(+) = 2 a 1,4-benzosemiquinone + NAD(+)</text>
        <dbReference type="Rhea" id="RHEA:65952"/>
        <dbReference type="ChEBI" id="CHEBI:15378"/>
        <dbReference type="ChEBI" id="CHEBI:57540"/>
        <dbReference type="ChEBI" id="CHEBI:57945"/>
        <dbReference type="ChEBI" id="CHEBI:132124"/>
        <dbReference type="ChEBI" id="CHEBI:134225"/>
    </reaction>
</comment>
<comment type="catalytic activity">
    <reaction evidence="5">
        <text>N,N-dimethyl-1,4-phenylenediamine + anthranilate + 2 NAD(+) = 2-(4-dimethylaminophenyl)diazenylbenzoate + 2 NADH + 2 H(+)</text>
        <dbReference type="Rhea" id="RHEA:55872"/>
        <dbReference type="ChEBI" id="CHEBI:15378"/>
        <dbReference type="ChEBI" id="CHEBI:15783"/>
        <dbReference type="ChEBI" id="CHEBI:16567"/>
        <dbReference type="ChEBI" id="CHEBI:57540"/>
        <dbReference type="ChEBI" id="CHEBI:57945"/>
        <dbReference type="ChEBI" id="CHEBI:71579"/>
        <dbReference type="EC" id="1.7.1.17"/>
    </reaction>
    <physiologicalReaction direction="right-to-left" evidence="5">
        <dbReference type="Rhea" id="RHEA:55874"/>
    </physiologicalReaction>
</comment>
<dbReference type="PANTHER" id="PTHR43741:SF4">
    <property type="entry name" value="FMN-DEPENDENT NADH:QUINONE OXIDOREDUCTASE"/>
    <property type="match status" value="1"/>
</dbReference>
<gene>
    <name evidence="6" type="primary">azoR</name>
    <name evidence="8" type="ORF">AABB29_18435</name>
</gene>
<comment type="cofactor">
    <cofactor evidence="6">
        <name>FMN</name>
        <dbReference type="ChEBI" id="CHEBI:58210"/>
    </cofactor>
    <text evidence="6">Binds 1 FMN per subunit.</text>
</comment>
<evidence type="ECO:0000259" key="7">
    <source>
        <dbReference type="Pfam" id="PF02525"/>
    </source>
</evidence>
<organism evidence="8 9">
    <name type="scientific">Yoonia phaeophyticola</name>
    <dbReference type="NCBI Taxonomy" id="3137369"/>
    <lineage>
        <taxon>Bacteria</taxon>
        <taxon>Pseudomonadati</taxon>
        <taxon>Pseudomonadota</taxon>
        <taxon>Alphaproteobacteria</taxon>
        <taxon>Rhodobacterales</taxon>
        <taxon>Paracoccaceae</taxon>
        <taxon>Yoonia</taxon>
    </lineage>
</organism>
<dbReference type="InterPro" id="IPR003680">
    <property type="entry name" value="Flavodoxin_fold"/>
</dbReference>
<protein>
    <recommendedName>
        <fullName evidence="6">FMN dependent NADH:quinone oxidoreductase</fullName>
        <ecNumber evidence="6">1.6.5.-</ecNumber>
    </recommendedName>
    <alternativeName>
        <fullName evidence="6">Azo-dye reductase</fullName>
    </alternativeName>
    <alternativeName>
        <fullName evidence="6">FMN-dependent NADH-azo compound oxidoreductase</fullName>
    </alternativeName>
    <alternativeName>
        <fullName evidence="6">FMN-dependent NADH-azoreductase</fullName>
        <ecNumber evidence="6">1.7.1.17</ecNumber>
    </alternativeName>
</protein>
<accession>A0ABZ2V2Y8</accession>
<evidence type="ECO:0000313" key="9">
    <source>
        <dbReference type="Proteomes" id="UP001440612"/>
    </source>
</evidence>
<evidence type="ECO:0000256" key="1">
    <source>
        <dbReference type="ARBA" id="ARBA00022630"/>
    </source>
</evidence>
<dbReference type="EC" id="1.6.5.-" evidence="6"/>
<dbReference type="InterPro" id="IPR023048">
    <property type="entry name" value="NADH:quinone_OxRdtase_FMN_depd"/>
</dbReference>
<keyword evidence="1 6" id="KW-0285">Flavoprotein</keyword>
<dbReference type="RefSeq" id="WP_341366902.1">
    <property type="nucleotide sequence ID" value="NZ_CP150951.2"/>
</dbReference>
<keyword evidence="3 6" id="KW-0560">Oxidoreductase</keyword>
<evidence type="ECO:0000256" key="4">
    <source>
        <dbReference type="ARBA" id="ARBA00023027"/>
    </source>
</evidence>
<comment type="subunit">
    <text evidence="6">Homodimer.</text>
</comment>
<comment type="similarity">
    <text evidence="6">Belongs to the azoreductase type 1 family.</text>
</comment>
<dbReference type="Proteomes" id="UP001440612">
    <property type="component" value="Chromosome"/>
</dbReference>
<name>A0ABZ2V2Y8_9RHOB</name>
<dbReference type="Pfam" id="PF02525">
    <property type="entry name" value="Flavodoxin_2"/>
    <property type="match status" value="1"/>
</dbReference>
<dbReference type="InterPro" id="IPR050104">
    <property type="entry name" value="FMN-dep_NADH:Q_OxRdtase_AzoR1"/>
</dbReference>
<evidence type="ECO:0000256" key="3">
    <source>
        <dbReference type="ARBA" id="ARBA00023002"/>
    </source>
</evidence>
<comment type="function">
    <text evidence="6">Quinone reductase that provides resistance to thiol-specific stress caused by electrophilic quinones.</text>
</comment>
<dbReference type="Gene3D" id="3.40.50.360">
    <property type="match status" value="1"/>
</dbReference>
<dbReference type="SUPFAM" id="SSF52218">
    <property type="entry name" value="Flavoproteins"/>
    <property type="match status" value="1"/>
</dbReference>
<evidence type="ECO:0000256" key="6">
    <source>
        <dbReference type="HAMAP-Rule" id="MF_01216"/>
    </source>
</evidence>
<keyword evidence="9" id="KW-1185">Reference proteome</keyword>
<dbReference type="EMBL" id="CP150951">
    <property type="protein sequence ID" value="WZC48789.1"/>
    <property type="molecule type" value="Genomic_DNA"/>
</dbReference>
<feature type="domain" description="Flavodoxin-like fold" evidence="7">
    <location>
        <begin position="4"/>
        <end position="174"/>
    </location>
</feature>
<reference evidence="9" key="1">
    <citation type="submission" date="2024-04" db="EMBL/GenBank/DDBJ databases">
        <title>Phylogenomic analyses of a clade within the roseobacter group suggest taxonomic reassignments of species of the genera Aestuariivita, Citreicella, Loktanella, Nautella, Pelagibaca, Ruegeria, Thalassobius, Thiobacimonas and Tropicibacter, and the proposal o.</title>
        <authorList>
            <person name="Jeon C.O."/>
        </authorList>
    </citation>
    <scope>NUCLEOTIDE SEQUENCE [LARGE SCALE GENOMIC DNA]</scope>
    <source>
        <strain evidence="9">BS5-3</strain>
    </source>
</reference>
<proteinExistence type="inferred from homology"/>
<comment type="function">
    <text evidence="6">Also exhibits azoreductase activity. Catalyzes the reductive cleavage of the azo bond in aromatic azo compounds to the corresponding amines.</text>
</comment>